<evidence type="ECO:0000256" key="1">
    <source>
        <dbReference type="SAM" id="MobiDB-lite"/>
    </source>
</evidence>
<proteinExistence type="predicted"/>
<keyword evidence="2" id="KW-1133">Transmembrane helix</keyword>
<comment type="caution">
    <text evidence="3">The sequence shown here is derived from an EMBL/GenBank/DDBJ whole genome shotgun (WGS) entry which is preliminary data.</text>
</comment>
<evidence type="ECO:0000313" key="3">
    <source>
        <dbReference type="EMBL" id="MBD8893523.1"/>
    </source>
</evidence>
<feature type="transmembrane region" description="Helical" evidence="2">
    <location>
        <begin position="71"/>
        <end position="89"/>
    </location>
</feature>
<feature type="region of interest" description="Disordered" evidence="1">
    <location>
        <begin position="1"/>
        <end position="26"/>
    </location>
</feature>
<keyword evidence="2" id="KW-0812">Transmembrane</keyword>
<sequence length="122" mass="13957">MSSKEDPPSTKPSLKKFFESSPQSAGEAREIARLSEEVEQLKDKLGEVIFLSTFIIFFLVDLFIFPDLQTWSSPIIIGLFEFAFLFILARICRVNDILVLTELIFDGIERYKGNKDKSDKDS</sequence>
<evidence type="ECO:0000256" key="2">
    <source>
        <dbReference type="SAM" id="Phobius"/>
    </source>
</evidence>
<keyword evidence="4" id="KW-1185">Reference proteome</keyword>
<protein>
    <submittedName>
        <fullName evidence="3">Uncharacterized protein</fullName>
    </submittedName>
</protein>
<reference evidence="4" key="1">
    <citation type="submission" date="2020-09" db="EMBL/GenBank/DDBJ databases">
        <title>The genome sequence of strain Labrenzia suaedae 4C16A.</title>
        <authorList>
            <person name="Liu Y."/>
        </authorList>
    </citation>
    <scope>NUCLEOTIDE SEQUENCE [LARGE SCALE GENOMIC DNA]</scope>
    <source>
        <strain evidence="4">4C16A</strain>
    </source>
</reference>
<reference evidence="3 4" key="2">
    <citation type="journal article" date="2021" name="Int. J. Syst. Evol. Microbiol.">
        <title>Roseibium litorale sp. nov., isolated from a tidal flat sediment and proposal for the reclassification of Labrenzia polysiphoniae as Roseibium polysiphoniae comb. nov.</title>
        <authorList>
            <person name="Liu Y."/>
            <person name="Pei T."/>
            <person name="Du J."/>
            <person name="Chao M."/>
            <person name="Deng M.R."/>
            <person name="Zhu H."/>
        </authorList>
    </citation>
    <scope>NUCLEOTIDE SEQUENCE [LARGE SCALE GENOMIC DNA]</scope>
    <source>
        <strain evidence="3 4">4C16A</strain>
    </source>
</reference>
<dbReference type="Proteomes" id="UP000632063">
    <property type="component" value="Unassembled WGS sequence"/>
</dbReference>
<name>A0ABR9CRY8_9HYPH</name>
<gene>
    <name evidence="3" type="ORF">IG616_18405</name>
</gene>
<accession>A0ABR9CRY8</accession>
<organism evidence="3 4">
    <name type="scientific">Roseibium litorale</name>
    <dbReference type="NCBI Taxonomy" id="2803841"/>
    <lineage>
        <taxon>Bacteria</taxon>
        <taxon>Pseudomonadati</taxon>
        <taxon>Pseudomonadota</taxon>
        <taxon>Alphaproteobacteria</taxon>
        <taxon>Hyphomicrobiales</taxon>
        <taxon>Stappiaceae</taxon>
        <taxon>Roseibium</taxon>
    </lineage>
</organism>
<dbReference type="EMBL" id="JACYXI010000013">
    <property type="protein sequence ID" value="MBD8893523.1"/>
    <property type="molecule type" value="Genomic_DNA"/>
</dbReference>
<evidence type="ECO:0000313" key="4">
    <source>
        <dbReference type="Proteomes" id="UP000632063"/>
    </source>
</evidence>
<keyword evidence="2" id="KW-0472">Membrane</keyword>
<dbReference type="RefSeq" id="WP_192149644.1">
    <property type="nucleotide sequence ID" value="NZ_JACYXI010000013.1"/>
</dbReference>
<feature type="transmembrane region" description="Helical" evidence="2">
    <location>
        <begin position="48"/>
        <end position="65"/>
    </location>
</feature>